<dbReference type="SUPFAM" id="SSF81321">
    <property type="entry name" value="Family A G protein-coupled receptor-like"/>
    <property type="match status" value="1"/>
</dbReference>
<dbReference type="PRINTS" id="PR00245">
    <property type="entry name" value="OLFACTORYR"/>
</dbReference>
<keyword evidence="9" id="KW-0675">Receptor</keyword>
<keyword evidence="3 10" id="KW-0716">Sensory transduction</keyword>
<dbReference type="InterPro" id="IPR017452">
    <property type="entry name" value="GPCR_Rhodpsn_7TM"/>
</dbReference>
<dbReference type="PROSITE" id="PS00237">
    <property type="entry name" value="G_PROTEIN_RECEP_F1_1"/>
    <property type="match status" value="1"/>
</dbReference>
<dbReference type="GO" id="GO:0004984">
    <property type="term" value="F:olfactory receptor activity"/>
    <property type="evidence" value="ECO:0007669"/>
    <property type="project" value="InterPro"/>
</dbReference>
<dbReference type="GO" id="GO:0004930">
    <property type="term" value="F:G protein-coupled receptor activity"/>
    <property type="evidence" value="ECO:0007669"/>
    <property type="project" value="UniProtKB-KW"/>
</dbReference>
<dbReference type="KEGG" id="asn:102368010"/>
<dbReference type="InParanoid" id="A0A1U8DRJ9"/>
<dbReference type="FunFam" id="1.20.1070.10:FF:000001">
    <property type="entry name" value="Olfactory receptor"/>
    <property type="match status" value="1"/>
</dbReference>
<evidence type="ECO:0000256" key="3">
    <source>
        <dbReference type="ARBA" id="ARBA00022606"/>
    </source>
</evidence>
<evidence type="ECO:0000259" key="11">
    <source>
        <dbReference type="PROSITE" id="PS50262"/>
    </source>
</evidence>
<dbReference type="RefSeq" id="XP_014382981.1">
    <property type="nucleotide sequence ID" value="XM_014527495.1"/>
</dbReference>
<feature type="transmembrane region" description="Helical" evidence="10">
    <location>
        <begin position="138"/>
        <end position="156"/>
    </location>
</feature>
<feature type="transmembrane region" description="Helical" evidence="10">
    <location>
        <begin position="235"/>
        <end position="259"/>
    </location>
</feature>
<feature type="domain" description="G-protein coupled receptors family 1 profile" evidence="11">
    <location>
        <begin position="39"/>
        <end position="288"/>
    </location>
</feature>
<dbReference type="GO" id="GO:0005886">
    <property type="term" value="C:plasma membrane"/>
    <property type="evidence" value="ECO:0007669"/>
    <property type="project" value="UniProtKB-SubCell"/>
</dbReference>
<dbReference type="CDD" id="cd15225">
    <property type="entry name" value="7tmA_OR10A-like"/>
    <property type="match status" value="1"/>
</dbReference>
<reference evidence="13" key="1">
    <citation type="submission" date="2025-08" db="UniProtKB">
        <authorList>
            <consortium name="RefSeq"/>
        </authorList>
    </citation>
    <scope>IDENTIFICATION</scope>
</reference>
<dbReference type="PRINTS" id="PR00237">
    <property type="entry name" value="GPCRRHODOPSN"/>
</dbReference>
<evidence type="ECO:0000256" key="10">
    <source>
        <dbReference type="RuleBase" id="RU363047"/>
    </source>
</evidence>
<evidence type="ECO:0000256" key="2">
    <source>
        <dbReference type="ARBA" id="ARBA00022475"/>
    </source>
</evidence>
<keyword evidence="4 9" id="KW-0812">Transmembrane</keyword>
<evidence type="ECO:0000256" key="1">
    <source>
        <dbReference type="ARBA" id="ARBA00004651"/>
    </source>
</evidence>
<comment type="subcellular location">
    <subcellularLocation>
        <location evidence="1 10">Cell membrane</location>
        <topology evidence="1 10">Multi-pass membrane protein</topology>
    </subcellularLocation>
</comment>
<dbReference type="InterPro" id="IPR000276">
    <property type="entry name" value="GPCR_Rhodpsn"/>
</dbReference>
<keyword evidence="5 10" id="KW-0552">Olfaction</keyword>
<evidence type="ECO:0000313" key="12">
    <source>
        <dbReference type="Proteomes" id="UP000189705"/>
    </source>
</evidence>
<dbReference type="InterPro" id="IPR000725">
    <property type="entry name" value="Olfact_rcpt"/>
</dbReference>
<keyword evidence="9" id="KW-0297">G-protein coupled receptor</keyword>
<keyword evidence="12" id="KW-1185">Reference proteome</keyword>
<keyword evidence="6 10" id="KW-1133">Transmembrane helix</keyword>
<evidence type="ECO:0000313" key="13">
    <source>
        <dbReference type="RefSeq" id="XP_014382981.1"/>
    </source>
</evidence>
<feature type="transmembrane region" description="Helical" evidence="10">
    <location>
        <begin position="23"/>
        <end position="47"/>
    </location>
</feature>
<feature type="transmembrane region" description="Helical" evidence="10">
    <location>
        <begin position="59"/>
        <end position="76"/>
    </location>
</feature>
<dbReference type="eggNOG" id="ENOG502SH9K">
    <property type="taxonomic scope" value="Eukaryota"/>
</dbReference>
<dbReference type="OrthoDB" id="9420836at2759"/>
<dbReference type="AlphaFoldDB" id="A0A1U8DRJ9"/>
<dbReference type="Gene3D" id="1.20.1070.10">
    <property type="entry name" value="Rhodopsin 7-helix transmembrane proteins"/>
    <property type="match status" value="1"/>
</dbReference>
<dbReference type="GeneID" id="102368010"/>
<feature type="transmembrane region" description="Helical" evidence="10">
    <location>
        <begin position="271"/>
        <end position="290"/>
    </location>
</feature>
<evidence type="ECO:0000256" key="5">
    <source>
        <dbReference type="ARBA" id="ARBA00022725"/>
    </source>
</evidence>
<dbReference type="Proteomes" id="UP000189705">
    <property type="component" value="Unplaced"/>
</dbReference>
<feature type="transmembrane region" description="Helical" evidence="10">
    <location>
        <begin position="96"/>
        <end position="118"/>
    </location>
</feature>
<keyword evidence="8 9" id="KW-0807">Transducer</keyword>
<gene>
    <name evidence="13" type="primary">LOC102368010</name>
</gene>
<keyword evidence="7 10" id="KW-0472">Membrane</keyword>
<protein>
    <recommendedName>
        <fullName evidence="10">Olfactory receptor</fullName>
    </recommendedName>
</protein>
<sequence length="306" mass="34381">MGKSHVVTEFKLLGFSNFQELQVLLFVVVLIIYSITLIGNSFIIFIIKASPSLQTPMYFFLKNLSFLDICYTSVTIPRMLRDLLLDTKNISYTGCIAQMCCFALLGTAECFLLSAMAYDRYIAICHPFQYLVIMNRRLCIQLVVGSWMSGITVALTQTSLIAMLPFCRHNTINHFFCDIVPLINLACGKTSVNQTELFLVAIFVVMVPFIMIVISYICIISTILRMQSADGKCKVFSTCSSHLMVVSLFYGTSCAMYLNSTSSEFLGSGKLLALLYTVVTPMLNPIIYSLRNKEIKVALRELHRNA</sequence>
<dbReference type="Pfam" id="PF13853">
    <property type="entry name" value="7tm_4"/>
    <property type="match status" value="1"/>
</dbReference>
<accession>A0A1U8DRJ9</accession>
<dbReference type="PANTHER" id="PTHR26453">
    <property type="entry name" value="OLFACTORY RECEPTOR"/>
    <property type="match status" value="1"/>
</dbReference>
<dbReference type="PROSITE" id="PS50262">
    <property type="entry name" value="G_PROTEIN_RECEP_F1_2"/>
    <property type="match status" value="1"/>
</dbReference>
<evidence type="ECO:0000256" key="7">
    <source>
        <dbReference type="ARBA" id="ARBA00023136"/>
    </source>
</evidence>
<organism evidence="12 13">
    <name type="scientific">Alligator sinensis</name>
    <name type="common">Chinese alligator</name>
    <dbReference type="NCBI Taxonomy" id="38654"/>
    <lineage>
        <taxon>Eukaryota</taxon>
        <taxon>Metazoa</taxon>
        <taxon>Chordata</taxon>
        <taxon>Craniata</taxon>
        <taxon>Vertebrata</taxon>
        <taxon>Euteleostomi</taxon>
        <taxon>Archelosauria</taxon>
        <taxon>Archosauria</taxon>
        <taxon>Crocodylia</taxon>
        <taxon>Alligatoridae</taxon>
        <taxon>Alligatorinae</taxon>
        <taxon>Alligator</taxon>
    </lineage>
</organism>
<evidence type="ECO:0000256" key="6">
    <source>
        <dbReference type="ARBA" id="ARBA00022989"/>
    </source>
</evidence>
<evidence type="ECO:0000256" key="9">
    <source>
        <dbReference type="RuleBase" id="RU000688"/>
    </source>
</evidence>
<comment type="similarity">
    <text evidence="9">Belongs to the G-protein coupled receptor 1 family.</text>
</comment>
<evidence type="ECO:0000256" key="8">
    <source>
        <dbReference type="ARBA" id="ARBA00023224"/>
    </source>
</evidence>
<proteinExistence type="inferred from homology"/>
<keyword evidence="2 10" id="KW-1003">Cell membrane</keyword>
<name>A0A1U8DRJ9_ALLSI</name>
<evidence type="ECO:0000256" key="4">
    <source>
        <dbReference type="ARBA" id="ARBA00022692"/>
    </source>
</evidence>
<feature type="transmembrane region" description="Helical" evidence="10">
    <location>
        <begin position="198"/>
        <end position="223"/>
    </location>
</feature>